<evidence type="ECO:0000313" key="3">
    <source>
        <dbReference type="EMBL" id="EZP79297.1"/>
    </source>
</evidence>
<feature type="domain" description="HTH merR-type" evidence="2">
    <location>
        <begin position="1"/>
        <end position="70"/>
    </location>
</feature>
<proteinExistence type="predicted"/>
<dbReference type="RefSeq" id="WP_051587031.1">
    <property type="nucleotide sequence ID" value="NZ_JFYZ01000027.1"/>
</dbReference>
<feature type="compositionally biased region" description="Basic and acidic residues" evidence="1">
    <location>
        <begin position="235"/>
        <end position="245"/>
    </location>
</feature>
<dbReference type="AlphaFoldDB" id="A0A031JSF4"/>
<reference evidence="3 4" key="1">
    <citation type="submission" date="2014-03" db="EMBL/GenBank/DDBJ databases">
        <title>Whole genome sequence of Novosphingobium resinovorum KF1.</title>
        <authorList>
            <person name="Gan H.M."/>
            <person name="Gan H.Y."/>
            <person name="Chew T.H."/>
            <person name="Savka M.A."/>
        </authorList>
    </citation>
    <scope>NUCLEOTIDE SEQUENCE [LARGE SCALE GENOMIC DNA]</scope>
    <source>
        <strain evidence="3 4">KF1</strain>
    </source>
</reference>
<gene>
    <name evidence="3" type="ORF">BV97_04060</name>
</gene>
<dbReference type="Gene3D" id="1.10.1660.10">
    <property type="match status" value="1"/>
</dbReference>
<feature type="region of interest" description="Disordered" evidence="1">
    <location>
        <begin position="235"/>
        <end position="262"/>
    </location>
</feature>
<dbReference type="PROSITE" id="PS50937">
    <property type="entry name" value="HTH_MERR_2"/>
    <property type="match status" value="1"/>
</dbReference>
<dbReference type="GO" id="GO:0006355">
    <property type="term" value="P:regulation of DNA-templated transcription"/>
    <property type="evidence" value="ECO:0007669"/>
    <property type="project" value="InterPro"/>
</dbReference>
<dbReference type="GO" id="GO:0003677">
    <property type="term" value="F:DNA binding"/>
    <property type="evidence" value="ECO:0007669"/>
    <property type="project" value="InterPro"/>
</dbReference>
<dbReference type="SMART" id="SM00422">
    <property type="entry name" value="HTH_MERR"/>
    <property type="match status" value="1"/>
</dbReference>
<dbReference type="Proteomes" id="UP000024329">
    <property type="component" value="Unassembled WGS sequence"/>
</dbReference>
<evidence type="ECO:0000259" key="2">
    <source>
        <dbReference type="PROSITE" id="PS50937"/>
    </source>
</evidence>
<name>A0A031JSF4_9SPHN</name>
<accession>A0A031JSF4</accession>
<dbReference type="Pfam" id="PF13411">
    <property type="entry name" value="MerR_1"/>
    <property type="match status" value="1"/>
</dbReference>
<evidence type="ECO:0000256" key="1">
    <source>
        <dbReference type="SAM" id="MobiDB-lite"/>
    </source>
</evidence>
<dbReference type="PATRIC" id="fig|158500.4.peg.4126"/>
<dbReference type="InterPro" id="IPR000551">
    <property type="entry name" value="MerR-type_HTH_dom"/>
</dbReference>
<organism evidence="3 4">
    <name type="scientific">Novosphingobium resinovorum</name>
    <dbReference type="NCBI Taxonomy" id="158500"/>
    <lineage>
        <taxon>Bacteria</taxon>
        <taxon>Pseudomonadati</taxon>
        <taxon>Pseudomonadota</taxon>
        <taxon>Alphaproteobacteria</taxon>
        <taxon>Sphingomonadales</taxon>
        <taxon>Sphingomonadaceae</taxon>
        <taxon>Novosphingobium</taxon>
    </lineage>
</organism>
<evidence type="ECO:0000313" key="4">
    <source>
        <dbReference type="Proteomes" id="UP000024329"/>
    </source>
</evidence>
<dbReference type="SUPFAM" id="SSF46955">
    <property type="entry name" value="Putative DNA-binding domain"/>
    <property type="match status" value="1"/>
</dbReference>
<comment type="caution">
    <text evidence="3">The sequence shown here is derived from an EMBL/GenBank/DDBJ whole genome shotgun (WGS) entry which is preliminary data.</text>
</comment>
<sequence length="262" mass="29445">MKMGELEQLTGVNRETIRVLIRKGLVPAPDKPKATVAHYSDEHVRAIRAVRNLQREHQVTLDEIGSMLRGDQLDKRVDSPAFHHLEDLVSAHFGEDDRTILLSTLLQSNPHAERDARGLAALGPMELIETEEGTAVSYTDASLVGIWARMRAAGFEESANFFPEVLDHYTKSADYLAYAEATRFIARTEGLIREEPAADMLKTGLPLMLDFFGLLRMKYLIRYITAESEGRLQDIEPPRLDRRGGADVPRTGGEARRRPKRA</sequence>
<protein>
    <submittedName>
        <fullName evidence="3">Transcriptional regulator, MerR family protein</fullName>
    </submittedName>
</protein>
<dbReference type="EMBL" id="JFYZ01000027">
    <property type="protein sequence ID" value="EZP79297.1"/>
    <property type="molecule type" value="Genomic_DNA"/>
</dbReference>
<dbReference type="InterPro" id="IPR009061">
    <property type="entry name" value="DNA-bd_dom_put_sf"/>
</dbReference>
<dbReference type="eggNOG" id="COG0789">
    <property type="taxonomic scope" value="Bacteria"/>
</dbReference>